<keyword evidence="5" id="KW-1185">Reference proteome</keyword>
<dbReference type="HOGENOM" id="CLU_387791_0_0_1"/>
<protein>
    <recommendedName>
        <fullName evidence="3">GATA-type domain-containing protein</fullName>
    </recommendedName>
</protein>
<feature type="region of interest" description="Disordered" evidence="2">
    <location>
        <begin position="513"/>
        <end position="551"/>
    </location>
</feature>
<dbReference type="GO" id="GO:0043565">
    <property type="term" value="F:sequence-specific DNA binding"/>
    <property type="evidence" value="ECO:0007669"/>
    <property type="project" value="InterPro"/>
</dbReference>
<dbReference type="RefSeq" id="XP_003670014.1">
    <property type="nucleotide sequence ID" value="XM_003669966.1"/>
</dbReference>
<feature type="compositionally biased region" description="Basic residues" evidence="2">
    <location>
        <begin position="641"/>
        <end position="665"/>
    </location>
</feature>
<feature type="compositionally biased region" description="Basic residues" evidence="2">
    <location>
        <begin position="514"/>
        <end position="526"/>
    </location>
</feature>
<dbReference type="eggNOG" id="ENOG502QX5C">
    <property type="taxonomic scope" value="Eukaryota"/>
</dbReference>
<sequence length="809" mass="91670">MDNMSAMSLKSFSINHLPSTQEIDRPKTYFDDLLLPSSPRRIPTLSAHKTSTKNILSNGLPALQFPQNKGLIGNHENTLDILLKKKANTAPGSPVHSGLQYYKKLNNREFKRHHQKTKSISDITPQTSPTFNKAQLSPTLSSYSDSLINSNTHFTLTENLSRNGKQNQNQISSPTLLPSISNLPQIHLLDRLPNHNHHGNIIKRTTNTTITTTTNKVTKPIPRLPSLRHLKLLPDPTIQRNSHYYPDTSRPTPFWRDNLINWCKEKNYQEYKRLMEILSQSDRNYCFEGTVPKNLFSLNSNSNLKLEKTCKISSILQPKDQFSNLSNNSWECQTPVTPPMSPNDSPSSEGIQTKDKEDYNNNNNNNNNTDITDLTDDDIDIEEQNQKIRCSKNKNSGNFIKFTPFISEKLVQTVKKEKLMKSNNNGSNITTTNNNTGHKKTNSFKALEIKRLLENRDILSITSKTGHTTTRKNKNNNNMNMNKIFKPTKIRQNSSEIFNSVVKDLVEKIDQRNSKHHHVNNIKKSAKITNNNNDIAPNSSGYTTPRCNSPIRSTATLPKYRKFFVQSSFPGQPIVSRSPSPSSSIASSTGSDSGSSTSNTSSIQNSPSYSPMRPTTINGEYVDYLLTPTEGTSSLSSRMQPKLKSKLKTQSKSNKAKKSYRKKKENTKSNNNLEQGTHCVYKHSDDTNDHCNINHPQHNGTNNSAGTSPRQHTHQQHLRRCVSCRSSDSPCWRPSWSKMKHDQLCNSCGLRYKKTHTRCLNELCLKIPTKSELSMMKTNGIDKQFVHSRGETVEGYRCLFCNYITETIE</sequence>
<proteinExistence type="predicted"/>
<name>G0WAG0_NAUDC</name>
<dbReference type="PROSITE" id="PS50114">
    <property type="entry name" value="GATA_ZN_FINGER_2"/>
    <property type="match status" value="1"/>
</dbReference>
<organism evidence="4 5">
    <name type="scientific">Naumovozyma dairenensis (strain ATCC 10597 / BCRC 20456 / CBS 421 / NBRC 0211 / NRRL Y-12639)</name>
    <name type="common">Saccharomyces dairenensis</name>
    <dbReference type="NCBI Taxonomy" id="1071378"/>
    <lineage>
        <taxon>Eukaryota</taxon>
        <taxon>Fungi</taxon>
        <taxon>Dikarya</taxon>
        <taxon>Ascomycota</taxon>
        <taxon>Saccharomycotina</taxon>
        <taxon>Saccharomycetes</taxon>
        <taxon>Saccharomycetales</taxon>
        <taxon>Saccharomycetaceae</taxon>
        <taxon>Naumovozyma</taxon>
    </lineage>
</organism>
<gene>
    <name evidence="4" type="primary">NDAI0D04580</name>
    <name evidence="4" type="ordered locus">NDAI_0D04580</name>
</gene>
<feature type="compositionally biased region" description="Low complexity" evidence="2">
    <location>
        <begin position="576"/>
        <end position="611"/>
    </location>
</feature>
<dbReference type="InterPro" id="IPR013088">
    <property type="entry name" value="Znf_NHR/GATA"/>
</dbReference>
<dbReference type="SMART" id="SM00401">
    <property type="entry name" value="ZnF_GATA"/>
    <property type="match status" value="1"/>
</dbReference>
<keyword evidence="1" id="KW-0863">Zinc-finger</keyword>
<dbReference type="EMBL" id="HE580270">
    <property type="protein sequence ID" value="CCD24771.1"/>
    <property type="molecule type" value="Genomic_DNA"/>
</dbReference>
<dbReference type="Pfam" id="PF00320">
    <property type="entry name" value="GATA"/>
    <property type="match status" value="1"/>
</dbReference>
<dbReference type="STRING" id="1071378.G0WAG0"/>
<dbReference type="CDD" id="cd00202">
    <property type="entry name" value="ZnF_GATA"/>
    <property type="match status" value="1"/>
</dbReference>
<dbReference type="KEGG" id="ndi:NDAI_0D04580"/>
<feature type="region of interest" description="Disordered" evidence="2">
    <location>
        <begin position="570"/>
        <end position="615"/>
    </location>
</feature>
<dbReference type="AlphaFoldDB" id="G0WAG0"/>
<dbReference type="Gene3D" id="3.30.50.10">
    <property type="entry name" value="Erythroid Transcription Factor GATA-1, subunit A"/>
    <property type="match status" value="1"/>
</dbReference>
<dbReference type="SUPFAM" id="SSF57716">
    <property type="entry name" value="Glucocorticoid receptor-like (DNA-binding domain)"/>
    <property type="match status" value="1"/>
</dbReference>
<evidence type="ECO:0000256" key="2">
    <source>
        <dbReference type="SAM" id="MobiDB-lite"/>
    </source>
</evidence>
<dbReference type="OMA" id="SDSPCWR"/>
<reference evidence="4 5" key="1">
    <citation type="journal article" date="2011" name="Proc. Natl. Acad. Sci. U.S.A.">
        <title>Evolutionary erosion of yeast sex chromosomes by mating-type switching accidents.</title>
        <authorList>
            <person name="Gordon J.L."/>
            <person name="Armisen D."/>
            <person name="Proux-Wera E."/>
            <person name="Oheigeartaigh S.S."/>
            <person name="Byrne K.P."/>
            <person name="Wolfe K.H."/>
        </authorList>
    </citation>
    <scope>NUCLEOTIDE SEQUENCE [LARGE SCALE GENOMIC DNA]</scope>
    <source>
        <strain evidence="5">ATCC 10597 / BCRC 20456 / CBS 421 / NBRC 0211 / NRRL Y-12639</strain>
    </source>
</reference>
<evidence type="ECO:0000313" key="5">
    <source>
        <dbReference type="Proteomes" id="UP000000689"/>
    </source>
</evidence>
<dbReference type="Proteomes" id="UP000000689">
    <property type="component" value="Chromosome 4"/>
</dbReference>
<dbReference type="InterPro" id="IPR000679">
    <property type="entry name" value="Znf_GATA"/>
</dbReference>
<feature type="region of interest" description="Disordered" evidence="2">
    <location>
        <begin position="688"/>
        <end position="710"/>
    </location>
</feature>
<evidence type="ECO:0000256" key="1">
    <source>
        <dbReference type="PROSITE-ProRule" id="PRU00094"/>
    </source>
</evidence>
<feature type="compositionally biased region" description="Polar residues" evidence="2">
    <location>
        <begin position="690"/>
        <end position="710"/>
    </location>
</feature>
<feature type="compositionally biased region" description="Polar residues" evidence="2">
    <location>
        <begin position="342"/>
        <end position="351"/>
    </location>
</feature>
<feature type="region of interest" description="Disordered" evidence="2">
    <location>
        <begin position="631"/>
        <end position="675"/>
    </location>
</feature>
<feature type="region of interest" description="Disordered" evidence="2">
    <location>
        <begin position="327"/>
        <end position="377"/>
    </location>
</feature>
<dbReference type="OrthoDB" id="2162994at2759"/>
<feature type="compositionally biased region" description="Polar residues" evidence="2">
    <location>
        <begin position="527"/>
        <end position="551"/>
    </location>
</feature>
<feature type="compositionally biased region" description="Low complexity" evidence="2">
    <location>
        <begin position="360"/>
        <end position="372"/>
    </location>
</feature>
<evidence type="ECO:0000259" key="3">
    <source>
        <dbReference type="PROSITE" id="PS50114"/>
    </source>
</evidence>
<accession>G0WAG0</accession>
<dbReference type="GeneID" id="11495174"/>
<keyword evidence="1" id="KW-0479">Metal-binding</keyword>
<dbReference type="GO" id="GO:0008270">
    <property type="term" value="F:zinc ion binding"/>
    <property type="evidence" value="ECO:0007669"/>
    <property type="project" value="UniProtKB-KW"/>
</dbReference>
<keyword evidence="1" id="KW-0862">Zinc</keyword>
<dbReference type="GO" id="GO:0006355">
    <property type="term" value="P:regulation of DNA-templated transcription"/>
    <property type="evidence" value="ECO:0007669"/>
    <property type="project" value="InterPro"/>
</dbReference>
<feature type="domain" description="GATA-type" evidence="3">
    <location>
        <begin position="715"/>
        <end position="753"/>
    </location>
</feature>
<evidence type="ECO:0000313" key="4">
    <source>
        <dbReference type="EMBL" id="CCD24771.1"/>
    </source>
</evidence>